<gene>
    <name evidence="1" type="ORF">JOD64_002223</name>
</gene>
<sequence>MGSASYSSLPGASFMPIRYRAEPTNPSDACAAPWFEHGS</sequence>
<dbReference type="EMBL" id="JAFBBP010000001">
    <property type="protein sequence ID" value="MBM7491001.1"/>
    <property type="molecule type" value="Genomic_DNA"/>
</dbReference>
<proteinExistence type="predicted"/>
<evidence type="ECO:0000313" key="1">
    <source>
        <dbReference type="EMBL" id="MBM7491001.1"/>
    </source>
</evidence>
<name>A0ABS2LS37_9ACTN</name>
<protein>
    <submittedName>
        <fullName evidence="1">Uncharacterized protein</fullName>
    </submittedName>
</protein>
<comment type="caution">
    <text evidence="1">The sequence shown here is derived from an EMBL/GenBank/DDBJ whole genome shotgun (WGS) entry which is preliminary data.</text>
</comment>
<keyword evidence="2" id="KW-1185">Reference proteome</keyword>
<accession>A0ABS2LS37</accession>
<organism evidence="1 2">
    <name type="scientific">Micromonospora luteifusca</name>
    <dbReference type="NCBI Taxonomy" id="709860"/>
    <lineage>
        <taxon>Bacteria</taxon>
        <taxon>Bacillati</taxon>
        <taxon>Actinomycetota</taxon>
        <taxon>Actinomycetes</taxon>
        <taxon>Micromonosporales</taxon>
        <taxon>Micromonosporaceae</taxon>
        <taxon>Micromonospora</taxon>
    </lineage>
</organism>
<dbReference type="Proteomes" id="UP000764837">
    <property type="component" value="Unassembled WGS sequence"/>
</dbReference>
<evidence type="ECO:0000313" key="2">
    <source>
        <dbReference type="Proteomes" id="UP000764837"/>
    </source>
</evidence>
<reference evidence="1 2" key="1">
    <citation type="submission" date="2021-01" db="EMBL/GenBank/DDBJ databases">
        <title>Sequencing the genomes of 1000 actinobacteria strains.</title>
        <authorList>
            <person name="Klenk H.-P."/>
        </authorList>
    </citation>
    <scope>NUCLEOTIDE SEQUENCE [LARGE SCALE GENOMIC DNA]</scope>
    <source>
        <strain evidence="1 2">DSM 100204</strain>
    </source>
</reference>